<dbReference type="Proteomes" id="UP001152798">
    <property type="component" value="Chromosome 2"/>
</dbReference>
<keyword evidence="1" id="KW-1133">Transmembrane helix</keyword>
<sequence>MNTFINIKYRTLIYSYGYSNGTNLIIRQRFYFSLFNVSIYSVQLLLPPFLVLVNCSKFSRYVR</sequence>
<gene>
    <name evidence="2" type="ORF">NEZAVI_LOCUS3969</name>
</gene>
<keyword evidence="1" id="KW-0472">Membrane</keyword>
<name>A0A9P0GZB5_NEZVI</name>
<organism evidence="2 3">
    <name type="scientific">Nezara viridula</name>
    <name type="common">Southern green stink bug</name>
    <name type="synonym">Cimex viridulus</name>
    <dbReference type="NCBI Taxonomy" id="85310"/>
    <lineage>
        <taxon>Eukaryota</taxon>
        <taxon>Metazoa</taxon>
        <taxon>Ecdysozoa</taxon>
        <taxon>Arthropoda</taxon>
        <taxon>Hexapoda</taxon>
        <taxon>Insecta</taxon>
        <taxon>Pterygota</taxon>
        <taxon>Neoptera</taxon>
        <taxon>Paraneoptera</taxon>
        <taxon>Hemiptera</taxon>
        <taxon>Heteroptera</taxon>
        <taxon>Panheteroptera</taxon>
        <taxon>Pentatomomorpha</taxon>
        <taxon>Pentatomoidea</taxon>
        <taxon>Pentatomidae</taxon>
        <taxon>Pentatominae</taxon>
        <taxon>Nezara</taxon>
    </lineage>
</organism>
<keyword evidence="3" id="KW-1185">Reference proteome</keyword>
<feature type="transmembrane region" description="Helical" evidence="1">
    <location>
        <begin position="30"/>
        <end position="53"/>
    </location>
</feature>
<evidence type="ECO:0000256" key="1">
    <source>
        <dbReference type="SAM" id="Phobius"/>
    </source>
</evidence>
<evidence type="ECO:0000313" key="2">
    <source>
        <dbReference type="EMBL" id="CAH1393269.1"/>
    </source>
</evidence>
<proteinExistence type="predicted"/>
<dbReference type="AlphaFoldDB" id="A0A9P0GZB5"/>
<dbReference type="EMBL" id="OV725078">
    <property type="protein sequence ID" value="CAH1393269.1"/>
    <property type="molecule type" value="Genomic_DNA"/>
</dbReference>
<protein>
    <submittedName>
        <fullName evidence="2">Uncharacterized protein</fullName>
    </submittedName>
</protein>
<reference evidence="2" key="1">
    <citation type="submission" date="2022-01" db="EMBL/GenBank/DDBJ databases">
        <authorList>
            <person name="King R."/>
        </authorList>
    </citation>
    <scope>NUCLEOTIDE SEQUENCE</scope>
</reference>
<evidence type="ECO:0000313" key="3">
    <source>
        <dbReference type="Proteomes" id="UP001152798"/>
    </source>
</evidence>
<accession>A0A9P0GZB5</accession>
<keyword evidence="1" id="KW-0812">Transmembrane</keyword>